<evidence type="ECO:0000313" key="3">
    <source>
        <dbReference type="Proteomes" id="UP000823485"/>
    </source>
</evidence>
<evidence type="ECO:0000313" key="2">
    <source>
        <dbReference type="EMBL" id="MBM7714542.1"/>
    </source>
</evidence>
<comment type="caution">
    <text evidence="2">The sequence shown here is derived from an EMBL/GenBank/DDBJ whole genome shotgun (WGS) entry which is preliminary data.</text>
</comment>
<gene>
    <name evidence="2" type="ORF">JOC94_001514</name>
</gene>
<keyword evidence="1" id="KW-0812">Transmembrane</keyword>
<keyword evidence="3" id="KW-1185">Reference proteome</keyword>
<dbReference type="EMBL" id="JAFBFH010000008">
    <property type="protein sequence ID" value="MBM7714542.1"/>
    <property type="molecule type" value="Genomic_DNA"/>
</dbReference>
<sequence>MNHNTFGVLYNKFGSNHNRFGLPKKQGRKLLFMSIIYPYVPILHIFQNPCTSVLYFTPVPGWPLRVMPEAFLLVIPAFLAYMLSDIPAEGRIYILAEDDAIQGLQQTRRFEQIKKADVFKNDTESGSEYFVYAEVISYFLSGTASCGIACELIACRLWDFPPSPVSDFLHLL</sequence>
<evidence type="ECO:0000256" key="1">
    <source>
        <dbReference type="SAM" id="Phobius"/>
    </source>
</evidence>
<dbReference type="Proteomes" id="UP000823485">
    <property type="component" value="Unassembled WGS sequence"/>
</dbReference>
<reference evidence="2 3" key="1">
    <citation type="submission" date="2021-01" db="EMBL/GenBank/DDBJ databases">
        <title>Genomic Encyclopedia of Type Strains, Phase IV (KMG-IV): sequencing the most valuable type-strain genomes for metagenomic binning, comparative biology and taxonomic classification.</title>
        <authorList>
            <person name="Goeker M."/>
        </authorList>
    </citation>
    <scope>NUCLEOTIDE SEQUENCE [LARGE SCALE GENOMIC DNA]</scope>
    <source>
        <strain evidence="2 3">DSM 105453</strain>
    </source>
</reference>
<dbReference type="RefSeq" id="WP_077112457.1">
    <property type="nucleotide sequence ID" value="NZ_JAFBFH010000008.1"/>
</dbReference>
<feature type="transmembrane region" description="Helical" evidence="1">
    <location>
        <begin position="30"/>
        <end position="46"/>
    </location>
</feature>
<feature type="transmembrane region" description="Helical" evidence="1">
    <location>
        <begin position="66"/>
        <end position="83"/>
    </location>
</feature>
<keyword evidence="1" id="KW-1133">Transmembrane helix</keyword>
<keyword evidence="1" id="KW-0472">Membrane</keyword>
<protein>
    <submittedName>
        <fullName evidence="2">Uncharacterized protein</fullName>
    </submittedName>
</protein>
<proteinExistence type="predicted"/>
<accession>A0ABS2R4K2</accession>
<name>A0ABS2R4K2_9BACI</name>
<organism evidence="2 3">
    <name type="scientific">Siminovitchia thermophila</name>
    <dbReference type="NCBI Taxonomy" id="1245522"/>
    <lineage>
        <taxon>Bacteria</taxon>
        <taxon>Bacillati</taxon>
        <taxon>Bacillota</taxon>
        <taxon>Bacilli</taxon>
        <taxon>Bacillales</taxon>
        <taxon>Bacillaceae</taxon>
        <taxon>Siminovitchia</taxon>
    </lineage>
</organism>